<accession>A0ABR2G678</accession>
<proteinExistence type="predicted"/>
<organism evidence="1 2">
    <name type="scientific">Hibiscus sabdariffa</name>
    <name type="common">roselle</name>
    <dbReference type="NCBI Taxonomy" id="183260"/>
    <lineage>
        <taxon>Eukaryota</taxon>
        <taxon>Viridiplantae</taxon>
        <taxon>Streptophyta</taxon>
        <taxon>Embryophyta</taxon>
        <taxon>Tracheophyta</taxon>
        <taxon>Spermatophyta</taxon>
        <taxon>Magnoliopsida</taxon>
        <taxon>eudicotyledons</taxon>
        <taxon>Gunneridae</taxon>
        <taxon>Pentapetalae</taxon>
        <taxon>rosids</taxon>
        <taxon>malvids</taxon>
        <taxon>Malvales</taxon>
        <taxon>Malvaceae</taxon>
        <taxon>Malvoideae</taxon>
        <taxon>Hibiscus</taxon>
    </lineage>
</organism>
<dbReference type="Proteomes" id="UP001472677">
    <property type="component" value="Unassembled WGS sequence"/>
</dbReference>
<comment type="caution">
    <text evidence="1">The sequence shown here is derived from an EMBL/GenBank/DDBJ whole genome shotgun (WGS) entry which is preliminary data.</text>
</comment>
<keyword evidence="2" id="KW-1185">Reference proteome</keyword>
<evidence type="ECO:0000313" key="1">
    <source>
        <dbReference type="EMBL" id="KAK8596050.1"/>
    </source>
</evidence>
<dbReference type="EMBL" id="JBBPBM010000002">
    <property type="protein sequence ID" value="KAK8596050.1"/>
    <property type="molecule type" value="Genomic_DNA"/>
</dbReference>
<protein>
    <submittedName>
        <fullName evidence="1">Uncharacterized protein</fullName>
    </submittedName>
</protein>
<sequence length="129" mass="14401">MHRLSRELEQIRMLQKKVELQRTNVVSFSSSNDILSCSNGQNLSHVLDFQKSSIISSWLGNKSNPSSGRLASLVGVFESAKHASAANTTHIILLKQCEGLLKRLMSHQCEAYWNLQNLLFASRTNSTSP</sequence>
<name>A0ABR2G678_9ROSI</name>
<gene>
    <name evidence="1" type="ORF">V6N12_064550</name>
</gene>
<evidence type="ECO:0000313" key="2">
    <source>
        <dbReference type="Proteomes" id="UP001472677"/>
    </source>
</evidence>
<reference evidence="1 2" key="1">
    <citation type="journal article" date="2024" name="G3 (Bethesda)">
        <title>Genome assembly of Hibiscus sabdariffa L. provides insights into metabolisms of medicinal natural products.</title>
        <authorList>
            <person name="Kim T."/>
        </authorList>
    </citation>
    <scope>NUCLEOTIDE SEQUENCE [LARGE SCALE GENOMIC DNA]</scope>
    <source>
        <strain evidence="1">TK-2024</strain>
        <tissue evidence="1">Old leaves</tissue>
    </source>
</reference>